<evidence type="ECO:0000259" key="3">
    <source>
        <dbReference type="SMART" id="SM00829"/>
    </source>
</evidence>
<dbReference type="InterPro" id="IPR036291">
    <property type="entry name" value="NAD(P)-bd_dom_sf"/>
</dbReference>
<evidence type="ECO:0000313" key="4">
    <source>
        <dbReference type="EMBL" id="RZF61026.1"/>
    </source>
</evidence>
<dbReference type="RefSeq" id="WP_130159850.1">
    <property type="nucleotide sequence ID" value="NZ_SGIS01000040.1"/>
</dbReference>
<dbReference type="AlphaFoldDB" id="A0A4Q6XX16"/>
<dbReference type="CDD" id="cd08268">
    <property type="entry name" value="MDR2"/>
    <property type="match status" value="1"/>
</dbReference>
<dbReference type="PANTHER" id="PTHR48106">
    <property type="entry name" value="QUINONE OXIDOREDUCTASE PIG3-RELATED"/>
    <property type="match status" value="1"/>
</dbReference>
<gene>
    <name evidence="4" type="ORF">EWE75_19880</name>
</gene>
<evidence type="ECO:0000256" key="2">
    <source>
        <dbReference type="ARBA" id="ARBA00023002"/>
    </source>
</evidence>
<keyword evidence="1" id="KW-0521">NADP</keyword>
<dbReference type="InterPro" id="IPR013154">
    <property type="entry name" value="ADH-like_N"/>
</dbReference>
<dbReference type="SUPFAM" id="SSF51735">
    <property type="entry name" value="NAD(P)-binding Rossmann-fold domains"/>
    <property type="match status" value="1"/>
</dbReference>
<feature type="domain" description="Enoyl reductase (ER)" evidence="3">
    <location>
        <begin position="13"/>
        <end position="329"/>
    </location>
</feature>
<accession>A0A4Q6XX16</accession>
<protein>
    <recommendedName>
        <fullName evidence="3">Enoyl reductase (ER) domain-containing protein</fullName>
    </recommendedName>
</protein>
<dbReference type="EMBL" id="SGIS01000040">
    <property type="protein sequence ID" value="RZF61026.1"/>
    <property type="molecule type" value="Genomic_DNA"/>
</dbReference>
<dbReference type="PANTHER" id="PTHR48106:SF18">
    <property type="entry name" value="QUINONE OXIDOREDUCTASE PIG3"/>
    <property type="match status" value="1"/>
</dbReference>
<comment type="caution">
    <text evidence="4">The sequence shown here is derived from an EMBL/GenBank/DDBJ whole genome shotgun (WGS) entry which is preliminary data.</text>
</comment>
<evidence type="ECO:0000256" key="1">
    <source>
        <dbReference type="ARBA" id="ARBA00022857"/>
    </source>
</evidence>
<organism evidence="4 5">
    <name type="scientific">Sphingomonas populi</name>
    <dbReference type="NCBI Taxonomy" id="2484750"/>
    <lineage>
        <taxon>Bacteria</taxon>
        <taxon>Pseudomonadati</taxon>
        <taxon>Pseudomonadota</taxon>
        <taxon>Alphaproteobacteria</taxon>
        <taxon>Sphingomonadales</taxon>
        <taxon>Sphingomonadaceae</taxon>
        <taxon>Sphingomonas</taxon>
    </lineage>
</organism>
<dbReference type="Proteomes" id="UP000292085">
    <property type="component" value="Unassembled WGS sequence"/>
</dbReference>
<dbReference type="SUPFAM" id="SSF50129">
    <property type="entry name" value="GroES-like"/>
    <property type="match status" value="1"/>
</dbReference>
<dbReference type="InterPro" id="IPR020843">
    <property type="entry name" value="ER"/>
</dbReference>
<dbReference type="Gene3D" id="3.40.50.720">
    <property type="entry name" value="NAD(P)-binding Rossmann-like Domain"/>
    <property type="match status" value="1"/>
</dbReference>
<proteinExistence type="predicted"/>
<reference evidence="4 5" key="1">
    <citation type="submission" date="2019-02" db="EMBL/GenBank/DDBJ databases">
        <authorList>
            <person name="Li Y."/>
        </authorList>
    </citation>
    <scope>NUCLEOTIDE SEQUENCE [LARGE SCALE GENOMIC DNA]</scope>
    <source>
        <strain evidence="4 5">3-7</strain>
    </source>
</reference>
<name>A0A4Q6XX16_9SPHN</name>
<keyword evidence="2" id="KW-0560">Oxidoreductase</keyword>
<dbReference type="InterPro" id="IPR013149">
    <property type="entry name" value="ADH-like_C"/>
</dbReference>
<dbReference type="Pfam" id="PF08240">
    <property type="entry name" value="ADH_N"/>
    <property type="match status" value="1"/>
</dbReference>
<dbReference type="InterPro" id="IPR011032">
    <property type="entry name" value="GroES-like_sf"/>
</dbReference>
<dbReference type="OrthoDB" id="9805883at2"/>
<dbReference type="Gene3D" id="3.90.180.10">
    <property type="entry name" value="Medium-chain alcohol dehydrogenases, catalytic domain"/>
    <property type="match status" value="1"/>
</dbReference>
<sequence length="333" mass="34906">MTIVRVARIHGFGGTDMIRIDEMEVPAPRAGEVRLRMKAHGVVRGDILRRYGLYPAQPQPPLIFGFEGVGEIESLGAEVSGFAIGDMVGVLPVPSAQYGVCGELAVIDASQLVPHPAGVSLEKGAALWSSYLTAYNGLVFDGGLRAGEPVVITAGSSAVGIAAIQIARKIGAIPIAVTRGADKVERIRSFGAEHVIVTDTCDDLAAEIKTLTGGQGLRIAFDAVGGSQLLSLIEAMQTNGIVVNYGMLDPTPIELSLATLLTKAITLRGSNLTHVLLDPIKRQTAIDFVSEGVEQGPLDPPVEAVFAFDQIGAAHELVETNTTAGKVVVRISL</sequence>
<evidence type="ECO:0000313" key="5">
    <source>
        <dbReference type="Proteomes" id="UP000292085"/>
    </source>
</evidence>
<dbReference type="Pfam" id="PF00107">
    <property type="entry name" value="ADH_zinc_N"/>
    <property type="match status" value="1"/>
</dbReference>
<keyword evidence="5" id="KW-1185">Reference proteome</keyword>
<dbReference type="GO" id="GO:0070402">
    <property type="term" value="F:NADPH binding"/>
    <property type="evidence" value="ECO:0007669"/>
    <property type="project" value="TreeGrafter"/>
</dbReference>
<dbReference type="SMART" id="SM00829">
    <property type="entry name" value="PKS_ER"/>
    <property type="match status" value="1"/>
</dbReference>
<dbReference type="GO" id="GO:0016651">
    <property type="term" value="F:oxidoreductase activity, acting on NAD(P)H"/>
    <property type="evidence" value="ECO:0007669"/>
    <property type="project" value="TreeGrafter"/>
</dbReference>